<dbReference type="HOGENOM" id="CLU_091937_0_0_1"/>
<sequence length="216" mass="24126">QDVPRAVELMSAMISLGRMDPTLPPFTSIGTLPSADILADFEAICILSGILQPYINIRLSLSEQVTHLSHFSHILYASYQEHCRRLMPNQLYYDSQTMVKNVIINVTKQQKLDPSVCLSFLDLGDDPLELEFAFLRMTGGHNNAVNYGQAIDRLGATRDIGGVYACNPDIAHGHRRLNLSRKEGVDHISWAHWLGDTVTGHCNLPTSWLQGRKEAL</sequence>
<dbReference type="Proteomes" id="UP000053647">
    <property type="component" value="Unassembled WGS sequence"/>
</dbReference>
<feature type="non-terminal residue" evidence="1">
    <location>
        <position position="216"/>
    </location>
</feature>
<feature type="non-terminal residue" evidence="1">
    <location>
        <position position="1"/>
    </location>
</feature>
<evidence type="ECO:0000313" key="2">
    <source>
        <dbReference type="Proteomes" id="UP000053647"/>
    </source>
</evidence>
<name>A0A0C9SUG8_PAXIN</name>
<evidence type="ECO:0000313" key="1">
    <source>
        <dbReference type="EMBL" id="KIJ12684.1"/>
    </source>
</evidence>
<dbReference type="OrthoDB" id="2659841at2759"/>
<proteinExistence type="predicted"/>
<organism evidence="1 2">
    <name type="scientific">Paxillus involutus ATCC 200175</name>
    <dbReference type="NCBI Taxonomy" id="664439"/>
    <lineage>
        <taxon>Eukaryota</taxon>
        <taxon>Fungi</taxon>
        <taxon>Dikarya</taxon>
        <taxon>Basidiomycota</taxon>
        <taxon>Agaricomycotina</taxon>
        <taxon>Agaricomycetes</taxon>
        <taxon>Agaricomycetidae</taxon>
        <taxon>Boletales</taxon>
        <taxon>Paxilineae</taxon>
        <taxon>Paxillaceae</taxon>
        <taxon>Paxillus</taxon>
    </lineage>
</organism>
<reference evidence="1 2" key="1">
    <citation type="submission" date="2014-06" db="EMBL/GenBank/DDBJ databases">
        <authorList>
            <consortium name="DOE Joint Genome Institute"/>
            <person name="Kuo A."/>
            <person name="Kohler A."/>
            <person name="Nagy L.G."/>
            <person name="Floudas D."/>
            <person name="Copeland A."/>
            <person name="Barry K.W."/>
            <person name="Cichocki N."/>
            <person name="Veneault-Fourrey C."/>
            <person name="LaButti K."/>
            <person name="Lindquist E.A."/>
            <person name="Lipzen A."/>
            <person name="Lundell T."/>
            <person name="Morin E."/>
            <person name="Murat C."/>
            <person name="Sun H."/>
            <person name="Tunlid A."/>
            <person name="Henrissat B."/>
            <person name="Grigoriev I.V."/>
            <person name="Hibbett D.S."/>
            <person name="Martin F."/>
            <person name="Nordberg H.P."/>
            <person name="Cantor M.N."/>
            <person name="Hua S.X."/>
        </authorList>
    </citation>
    <scope>NUCLEOTIDE SEQUENCE [LARGE SCALE GENOMIC DNA]</scope>
    <source>
        <strain evidence="1 2">ATCC 200175</strain>
    </source>
</reference>
<keyword evidence="2" id="KW-1185">Reference proteome</keyword>
<accession>A0A0C9SUG8</accession>
<gene>
    <name evidence="1" type="ORF">PAXINDRAFT_28538</name>
</gene>
<dbReference type="AlphaFoldDB" id="A0A0C9SUG8"/>
<dbReference type="EMBL" id="KN819360">
    <property type="protein sequence ID" value="KIJ12684.1"/>
    <property type="molecule type" value="Genomic_DNA"/>
</dbReference>
<reference evidence="2" key="2">
    <citation type="submission" date="2015-01" db="EMBL/GenBank/DDBJ databases">
        <title>Evolutionary Origins and Diversification of the Mycorrhizal Mutualists.</title>
        <authorList>
            <consortium name="DOE Joint Genome Institute"/>
            <consortium name="Mycorrhizal Genomics Consortium"/>
            <person name="Kohler A."/>
            <person name="Kuo A."/>
            <person name="Nagy L.G."/>
            <person name="Floudas D."/>
            <person name="Copeland A."/>
            <person name="Barry K.W."/>
            <person name="Cichocki N."/>
            <person name="Veneault-Fourrey C."/>
            <person name="LaButti K."/>
            <person name="Lindquist E.A."/>
            <person name="Lipzen A."/>
            <person name="Lundell T."/>
            <person name="Morin E."/>
            <person name="Murat C."/>
            <person name="Riley R."/>
            <person name="Ohm R."/>
            <person name="Sun H."/>
            <person name="Tunlid A."/>
            <person name="Henrissat B."/>
            <person name="Grigoriev I.V."/>
            <person name="Hibbett D.S."/>
            <person name="Martin F."/>
        </authorList>
    </citation>
    <scope>NUCLEOTIDE SEQUENCE [LARGE SCALE GENOMIC DNA]</scope>
    <source>
        <strain evidence="2">ATCC 200175</strain>
    </source>
</reference>
<protein>
    <submittedName>
        <fullName evidence="1">Unplaced genomic scaffold PAXINscaffold_38, whole genome shotgun sequence</fullName>
    </submittedName>
</protein>